<evidence type="ECO:0000313" key="2">
    <source>
        <dbReference type="EMBL" id="MBE1162514.1"/>
    </source>
</evidence>
<sequence length="80" mass="8209">MKIFSTAVATALLLGIGAFVQAPAVHAEADPQSCATWEAGCQAGNLTDCKDYKSYCTGRTSLGVTLDAAPAAKSNDSKLD</sequence>
<organism evidence="2 3">
    <name type="scientific">Dyella acidiphila</name>
    <dbReference type="NCBI Taxonomy" id="2775866"/>
    <lineage>
        <taxon>Bacteria</taxon>
        <taxon>Pseudomonadati</taxon>
        <taxon>Pseudomonadota</taxon>
        <taxon>Gammaproteobacteria</taxon>
        <taxon>Lysobacterales</taxon>
        <taxon>Rhodanobacteraceae</taxon>
        <taxon>Dyella</taxon>
    </lineage>
</organism>
<keyword evidence="3" id="KW-1185">Reference proteome</keyword>
<evidence type="ECO:0000256" key="1">
    <source>
        <dbReference type="SAM" id="SignalP"/>
    </source>
</evidence>
<keyword evidence="1" id="KW-0732">Signal</keyword>
<accession>A0ABR9GEN8</accession>
<comment type="caution">
    <text evidence="2">The sequence shown here is derived from an EMBL/GenBank/DDBJ whole genome shotgun (WGS) entry which is preliminary data.</text>
</comment>
<evidence type="ECO:0000313" key="3">
    <source>
        <dbReference type="Proteomes" id="UP000651010"/>
    </source>
</evidence>
<name>A0ABR9GEN8_9GAMM</name>
<feature type="signal peptide" evidence="1">
    <location>
        <begin position="1"/>
        <end position="27"/>
    </location>
</feature>
<dbReference type="Proteomes" id="UP000651010">
    <property type="component" value="Unassembled WGS sequence"/>
</dbReference>
<proteinExistence type="predicted"/>
<gene>
    <name evidence="2" type="ORF">IGX34_19175</name>
</gene>
<dbReference type="RefSeq" id="WP_192557357.1">
    <property type="nucleotide sequence ID" value="NZ_JACZZA010000014.1"/>
</dbReference>
<feature type="chain" id="PRO_5047288630" evidence="1">
    <location>
        <begin position="28"/>
        <end position="80"/>
    </location>
</feature>
<dbReference type="EMBL" id="JACZZA010000014">
    <property type="protein sequence ID" value="MBE1162514.1"/>
    <property type="molecule type" value="Genomic_DNA"/>
</dbReference>
<protein>
    <submittedName>
        <fullName evidence="2">Uncharacterized protein</fullName>
    </submittedName>
</protein>
<reference evidence="2 3" key="1">
    <citation type="submission" date="2020-09" db="EMBL/GenBank/DDBJ databases">
        <title>Dyella sp. 7MK23 isolated from forest soil.</title>
        <authorList>
            <person name="Fu J."/>
        </authorList>
    </citation>
    <scope>NUCLEOTIDE SEQUENCE [LARGE SCALE GENOMIC DNA]</scope>
    <source>
        <strain evidence="2 3">7MK23</strain>
    </source>
</reference>